<comment type="caution">
    <text evidence="1">The sequence shown here is derived from an EMBL/GenBank/DDBJ whole genome shotgun (WGS) entry which is preliminary data.</text>
</comment>
<feature type="non-terminal residue" evidence="1">
    <location>
        <position position="1"/>
    </location>
</feature>
<evidence type="ECO:0000313" key="1">
    <source>
        <dbReference type="EMBL" id="KAG6602195.1"/>
    </source>
</evidence>
<reference evidence="1 2" key="1">
    <citation type="journal article" date="2021" name="Hortic Res">
        <title>The domestication of Cucurbita argyrosperma as revealed by the genome of its wild relative.</title>
        <authorList>
            <person name="Barrera-Redondo J."/>
            <person name="Sanchez-de la Vega G."/>
            <person name="Aguirre-Liguori J.A."/>
            <person name="Castellanos-Morales G."/>
            <person name="Gutierrez-Guerrero Y.T."/>
            <person name="Aguirre-Dugua X."/>
            <person name="Aguirre-Planter E."/>
            <person name="Tenaillon M.I."/>
            <person name="Lira-Saade R."/>
            <person name="Eguiarte L.E."/>
        </authorList>
    </citation>
    <scope>NUCLEOTIDE SEQUENCE [LARGE SCALE GENOMIC DNA]</scope>
    <source>
        <strain evidence="1">JBR-2021</strain>
    </source>
</reference>
<proteinExistence type="predicted"/>
<keyword evidence="2" id="KW-1185">Reference proteome</keyword>
<dbReference type="AlphaFoldDB" id="A0AAV6NWI2"/>
<dbReference type="Proteomes" id="UP000685013">
    <property type="component" value="Chromosome 4"/>
</dbReference>
<name>A0AAV6NWI2_9ROSI</name>
<sequence>METQKVSWAMKGSWRDHNRQSFGSELGGTDDFVALFFLSLSHLVRICSQEIVDFSSLSEFLDRLGVSEKAESYISSGFVKIRITAGDSSHVVRQPGTD</sequence>
<dbReference type="EMBL" id="JAGKQH010000004">
    <property type="protein sequence ID" value="KAG6602195.1"/>
    <property type="molecule type" value="Genomic_DNA"/>
</dbReference>
<gene>
    <name evidence="1" type="ORF">SDJN03_07428</name>
</gene>
<evidence type="ECO:0000313" key="2">
    <source>
        <dbReference type="Proteomes" id="UP000685013"/>
    </source>
</evidence>
<organism evidence="1 2">
    <name type="scientific">Cucurbita argyrosperma subsp. sororia</name>
    <dbReference type="NCBI Taxonomy" id="37648"/>
    <lineage>
        <taxon>Eukaryota</taxon>
        <taxon>Viridiplantae</taxon>
        <taxon>Streptophyta</taxon>
        <taxon>Embryophyta</taxon>
        <taxon>Tracheophyta</taxon>
        <taxon>Spermatophyta</taxon>
        <taxon>Magnoliopsida</taxon>
        <taxon>eudicotyledons</taxon>
        <taxon>Gunneridae</taxon>
        <taxon>Pentapetalae</taxon>
        <taxon>rosids</taxon>
        <taxon>fabids</taxon>
        <taxon>Cucurbitales</taxon>
        <taxon>Cucurbitaceae</taxon>
        <taxon>Cucurbiteae</taxon>
        <taxon>Cucurbita</taxon>
    </lineage>
</organism>
<protein>
    <submittedName>
        <fullName evidence="1">Uncharacterized protein</fullName>
    </submittedName>
</protein>
<accession>A0AAV6NWI2</accession>